<accession>A0A3M7SHS5</accession>
<reference evidence="3 4" key="1">
    <citation type="journal article" date="2018" name="Sci. Rep.">
        <title>Genomic signatures of local adaptation to the degree of environmental predictability in rotifers.</title>
        <authorList>
            <person name="Franch-Gras L."/>
            <person name="Hahn C."/>
            <person name="Garcia-Roger E.M."/>
            <person name="Carmona M.J."/>
            <person name="Serra M."/>
            <person name="Gomez A."/>
        </authorList>
    </citation>
    <scope>NUCLEOTIDE SEQUENCE [LARGE SCALE GENOMIC DNA]</scope>
    <source>
        <strain evidence="3">HYR1</strain>
    </source>
</reference>
<dbReference type="GO" id="GO:0008270">
    <property type="term" value="F:zinc ion binding"/>
    <property type="evidence" value="ECO:0007669"/>
    <property type="project" value="UniProtKB-KW"/>
</dbReference>
<evidence type="ECO:0000313" key="4">
    <source>
        <dbReference type="Proteomes" id="UP000276133"/>
    </source>
</evidence>
<gene>
    <name evidence="3" type="ORF">BpHYR1_000314</name>
</gene>
<dbReference type="AlphaFoldDB" id="A0A3M7SHS5"/>
<keyword evidence="1" id="KW-0479">Metal-binding</keyword>
<proteinExistence type="predicted"/>
<dbReference type="InterPro" id="IPR007527">
    <property type="entry name" value="Znf_SWIM"/>
</dbReference>
<keyword evidence="1" id="KW-0863">Zinc-finger</keyword>
<dbReference type="Proteomes" id="UP000276133">
    <property type="component" value="Unassembled WGS sequence"/>
</dbReference>
<dbReference type="STRING" id="10195.A0A3M7SHS5"/>
<comment type="caution">
    <text evidence="3">The sequence shown here is derived from an EMBL/GenBank/DDBJ whole genome shotgun (WGS) entry which is preliminary data.</text>
</comment>
<evidence type="ECO:0000256" key="1">
    <source>
        <dbReference type="PROSITE-ProRule" id="PRU00325"/>
    </source>
</evidence>
<dbReference type="PROSITE" id="PS50966">
    <property type="entry name" value="ZF_SWIM"/>
    <property type="match status" value="1"/>
</dbReference>
<dbReference type="EMBL" id="REGN01001337">
    <property type="protein sequence ID" value="RNA35343.1"/>
    <property type="molecule type" value="Genomic_DNA"/>
</dbReference>
<evidence type="ECO:0000313" key="3">
    <source>
        <dbReference type="EMBL" id="RNA35343.1"/>
    </source>
</evidence>
<name>A0A3M7SHS5_BRAPC</name>
<protein>
    <recommendedName>
        <fullName evidence="2">SWIM-type domain-containing protein</fullName>
    </recommendedName>
</protein>
<evidence type="ECO:0000259" key="2">
    <source>
        <dbReference type="PROSITE" id="PS50966"/>
    </source>
</evidence>
<feature type="domain" description="SWIM-type" evidence="2">
    <location>
        <begin position="122"/>
        <end position="151"/>
    </location>
</feature>
<sequence length="283" mass="31788">MILEFLVIQLYKDYDLSVVLRPVVSIESIVEELKNDTLTKEIERLCLESDSSARSCVGNDSAGNSLAGNSLAGNDSVEPKNNIDLTKTSKILRAKWFIEQGLIQFCPQMSCFNIRDENNKIYMVILYPKQSCSCANGSDCCHIIYVQLSIGAVSTVKNTTKKLTLTKLKANKNQKSGRKYRNNIDEKEIVVPVKKTIDIQTVESKVDEKAALELFDSFDFKNLIDECDIIVKPDDLPCGVVNIDFNTYKNFFTEDGFEALVAVLNAKKQSIGPKREKKTLSKF</sequence>
<organism evidence="3 4">
    <name type="scientific">Brachionus plicatilis</name>
    <name type="common">Marine rotifer</name>
    <name type="synonym">Brachionus muelleri</name>
    <dbReference type="NCBI Taxonomy" id="10195"/>
    <lineage>
        <taxon>Eukaryota</taxon>
        <taxon>Metazoa</taxon>
        <taxon>Spiralia</taxon>
        <taxon>Gnathifera</taxon>
        <taxon>Rotifera</taxon>
        <taxon>Eurotatoria</taxon>
        <taxon>Monogononta</taxon>
        <taxon>Pseudotrocha</taxon>
        <taxon>Ploima</taxon>
        <taxon>Brachionidae</taxon>
        <taxon>Brachionus</taxon>
    </lineage>
</organism>
<keyword evidence="1" id="KW-0862">Zinc</keyword>
<keyword evidence="4" id="KW-1185">Reference proteome</keyword>